<feature type="compositionally biased region" description="Basic and acidic residues" evidence="3">
    <location>
        <begin position="330"/>
        <end position="364"/>
    </location>
</feature>
<evidence type="ECO:0000256" key="2">
    <source>
        <dbReference type="ARBA" id="ARBA00024341"/>
    </source>
</evidence>
<comment type="similarity">
    <text evidence="2">Belongs to the IQD family.</text>
</comment>
<feature type="region of interest" description="Disordered" evidence="3">
    <location>
        <begin position="301"/>
        <end position="381"/>
    </location>
</feature>
<evidence type="ECO:0000313" key="4">
    <source>
        <dbReference type="EMBL" id="KAG5551648.1"/>
    </source>
</evidence>
<gene>
    <name evidence="4" type="ORF">RHGRI_009915</name>
</gene>
<dbReference type="PANTHER" id="PTHR32295:SF15">
    <property type="entry name" value="PROTEIN IQ-DOMAIN 33"/>
    <property type="match status" value="1"/>
</dbReference>
<evidence type="ECO:0000313" key="5">
    <source>
        <dbReference type="Proteomes" id="UP000823749"/>
    </source>
</evidence>
<dbReference type="PANTHER" id="PTHR32295">
    <property type="entry name" value="IQ-DOMAIN 5-RELATED"/>
    <property type="match status" value="1"/>
</dbReference>
<sequence>MTCFWVFLSNQVRNSGVEKRRWRSSVRSYLCGDEYNSVMAEEDSASVKSYEVTFSKPIQESSEGTITQTAVEESEATVTQPLPEEFNHTGEIQSQVEKLLEEKRKGVAKQFRQEDAAITIQTAFRAYLARRGIGGIDQSSKQQESVGGGGSPSRESPGTPIEVQTGNSTNEDWDDSTVSSNISKMRIQNRLEATTRRERALAYAFSQQLRICAKKKQNRCDGTETNMGWSWLERWMATRIPETSSIESFAMNQFEPVDPNQRSVANKNVFDVGGEEKESCGSNEVSAQIERFSSVYESKEKDGLKPAKNRLKAARSISKRKTVPSYYNCPREHSKATKKDCPREEEKDKKHKQKQEGIKREITCKDAATQLSPDIKTSSSS</sequence>
<evidence type="ECO:0000256" key="3">
    <source>
        <dbReference type="SAM" id="MobiDB-lite"/>
    </source>
</evidence>
<feature type="compositionally biased region" description="Basic residues" evidence="3">
    <location>
        <begin position="307"/>
        <end position="322"/>
    </location>
</feature>
<feature type="compositionally biased region" description="Polar residues" evidence="3">
    <location>
        <begin position="369"/>
        <end position="381"/>
    </location>
</feature>
<evidence type="ECO:0008006" key="6">
    <source>
        <dbReference type="Google" id="ProtNLM"/>
    </source>
</evidence>
<dbReference type="CDD" id="cd23767">
    <property type="entry name" value="IQCD"/>
    <property type="match status" value="1"/>
</dbReference>
<feature type="compositionally biased region" description="Polar residues" evidence="3">
    <location>
        <begin position="162"/>
        <end position="179"/>
    </location>
</feature>
<dbReference type="Pfam" id="PF00612">
    <property type="entry name" value="IQ"/>
    <property type="match status" value="1"/>
</dbReference>
<dbReference type="EMBL" id="JACTNZ010000004">
    <property type="protein sequence ID" value="KAG5551648.1"/>
    <property type="molecule type" value="Genomic_DNA"/>
</dbReference>
<proteinExistence type="inferred from homology"/>
<organism evidence="4 5">
    <name type="scientific">Rhododendron griersonianum</name>
    <dbReference type="NCBI Taxonomy" id="479676"/>
    <lineage>
        <taxon>Eukaryota</taxon>
        <taxon>Viridiplantae</taxon>
        <taxon>Streptophyta</taxon>
        <taxon>Embryophyta</taxon>
        <taxon>Tracheophyta</taxon>
        <taxon>Spermatophyta</taxon>
        <taxon>Magnoliopsida</taxon>
        <taxon>eudicotyledons</taxon>
        <taxon>Gunneridae</taxon>
        <taxon>Pentapetalae</taxon>
        <taxon>asterids</taxon>
        <taxon>Ericales</taxon>
        <taxon>Ericaceae</taxon>
        <taxon>Ericoideae</taxon>
        <taxon>Rhodoreae</taxon>
        <taxon>Rhododendron</taxon>
    </lineage>
</organism>
<comment type="caution">
    <text evidence="4">The sequence shown here is derived from an EMBL/GenBank/DDBJ whole genome shotgun (WGS) entry which is preliminary data.</text>
</comment>
<keyword evidence="1" id="KW-0112">Calmodulin-binding</keyword>
<accession>A0AAV6KGI8</accession>
<keyword evidence="5" id="KW-1185">Reference proteome</keyword>
<feature type="region of interest" description="Disordered" evidence="3">
    <location>
        <begin position="135"/>
        <end position="179"/>
    </location>
</feature>
<reference evidence="4" key="1">
    <citation type="submission" date="2020-08" db="EMBL/GenBank/DDBJ databases">
        <title>Plant Genome Project.</title>
        <authorList>
            <person name="Zhang R.-G."/>
        </authorList>
    </citation>
    <scope>NUCLEOTIDE SEQUENCE</scope>
    <source>
        <strain evidence="4">WSP0</strain>
        <tissue evidence="4">Leaf</tissue>
    </source>
</reference>
<dbReference type="Proteomes" id="UP000823749">
    <property type="component" value="Chromosome 4"/>
</dbReference>
<dbReference type="PROSITE" id="PS50096">
    <property type="entry name" value="IQ"/>
    <property type="match status" value="1"/>
</dbReference>
<dbReference type="GO" id="GO:0005516">
    <property type="term" value="F:calmodulin binding"/>
    <property type="evidence" value="ECO:0007669"/>
    <property type="project" value="UniProtKB-KW"/>
</dbReference>
<dbReference type="AlphaFoldDB" id="A0AAV6KGI8"/>
<name>A0AAV6KGI8_9ERIC</name>
<dbReference type="InterPro" id="IPR000048">
    <property type="entry name" value="IQ_motif_EF-hand-BS"/>
</dbReference>
<protein>
    <recommendedName>
        <fullName evidence="6">IQ-domain containing protein</fullName>
    </recommendedName>
</protein>
<evidence type="ECO:0000256" key="1">
    <source>
        <dbReference type="ARBA" id="ARBA00022860"/>
    </source>
</evidence>